<evidence type="ECO:0000313" key="7">
    <source>
        <dbReference type="EMBL" id="TNN08515.1"/>
    </source>
</evidence>
<evidence type="ECO:0000256" key="3">
    <source>
        <dbReference type="ARBA" id="ARBA00022737"/>
    </source>
</evidence>
<dbReference type="FunFam" id="3.80.10.10:FF:000026">
    <property type="entry name" value="U2 small nuclear ribonucleoprotein A"/>
    <property type="match status" value="1"/>
</dbReference>
<evidence type="ECO:0000256" key="5">
    <source>
        <dbReference type="ARBA" id="ARBA00024196"/>
    </source>
</evidence>
<keyword evidence="7" id="KW-0687">Ribonucleoprotein</keyword>
<feature type="compositionally biased region" description="Polar residues" evidence="6">
    <location>
        <begin position="241"/>
        <end position="260"/>
    </location>
</feature>
<dbReference type="GO" id="GO:0005686">
    <property type="term" value="C:U2 snRNP"/>
    <property type="evidence" value="ECO:0007669"/>
    <property type="project" value="TreeGrafter"/>
</dbReference>
<feature type="region of interest" description="Disordered" evidence="6">
    <location>
        <begin position="211"/>
        <end position="283"/>
    </location>
</feature>
<sequence>MVRITSEIVENAPQFTNAIKDRELSLRSYKFPAIENMGCTLDQFDTIDLSDNEIRKLDGFPVLKRLKSVILTNNKIARISEDLGQHLPNLLTLILTSNYLSDLKDLDPLSSCEKLNFLSLLHCPVTMRANYRLYVISRVASLRFLDYRRVTQAERKLARSMFKRLPALPNVNNVKAPYQKSNISRVENSNPIAPSSGGGVVKTFIPGAPINPNNLVPPGTEPTKSSNEQNHFGESKENNVPGLTTSVENSQVESNKSDTLVVSSTDTPMPPPSTPVTTGNKRPVASNQDLFAIQEAIKRARTMDEVERLHQLLSSGQFAGFAVQWQKQLRQQQQQKSSQ</sequence>
<dbReference type="STRING" id="6182.A0A4Z2CWD8"/>
<dbReference type="PANTHER" id="PTHR10552">
    <property type="entry name" value="U2 SMALL NUCLEAR RIBONUCLEOPROTEIN A"/>
    <property type="match status" value="1"/>
</dbReference>
<evidence type="ECO:0000256" key="4">
    <source>
        <dbReference type="ARBA" id="ARBA00023242"/>
    </source>
</evidence>
<dbReference type="InterPro" id="IPR001611">
    <property type="entry name" value="Leu-rich_rpt"/>
</dbReference>
<reference evidence="7 8" key="1">
    <citation type="submission" date="2019-03" db="EMBL/GenBank/DDBJ databases">
        <title>An improved genome assembly of the fluke Schistosoma japonicum.</title>
        <authorList>
            <person name="Hu W."/>
            <person name="Luo F."/>
            <person name="Yin M."/>
            <person name="Mo X."/>
            <person name="Sun C."/>
            <person name="Wu Q."/>
            <person name="Zhu B."/>
            <person name="Xiang M."/>
            <person name="Wang J."/>
            <person name="Wang Y."/>
            <person name="Zhang T."/>
            <person name="Xu B."/>
            <person name="Zheng H."/>
            <person name="Feng Z."/>
        </authorList>
    </citation>
    <scope>NUCLEOTIDE SEQUENCE [LARGE SCALE GENOMIC DNA]</scope>
    <source>
        <strain evidence="7">HuSjv2</strain>
        <tissue evidence="7">Worms</tissue>
    </source>
</reference>
<keyword evidence="2" id="KW-0433">Leucine-rich repeat</keyword>
<protein>
    <submittedName>
        <fullName evidence="7">U2 small nuclear ribonucleoprotein A' isoform 2</fullName>
    </submittedName>
</protein>
<evidence type="ECO:0000313" key="8">
    <source>
        <dbReference type="Proteomes" id="UP000311919"/>
    </source>
</evidence>
<comment type="similarity">
    <text evidence="5">Belongs to the U2 small nuclear ribonucleoprotein A family.</text>
</comment>
<dbReference type="EMBL" id="SKCS01000407">
    <property type="protein sequence ID" value="TNN08515.1"/>
    <property type="molecule type" value="Genomic_DNA"/>
</dbReference>
<dbReference type="GO" id="GO:0030620">
    <property type="term" value="F:U2 snRNA binding"/>
    <property type="evidence" value="ECO:0007669"/>
    <property type="project" value="InterPro"/>
</dbReference>
<gene>
    <name evidence="7" type="ORF">EWB00_006954</name>
</gene>
<evidence type="ECO:0000256" key="2">
    <source>
        <dbReference type="ARBA" id="ARBA00022614"/>
    </source>
</evidence>
<keyword evidence="3" id="KW-0677">Repeat</keyword>
<dbReference type="PANTHER" id="PTHR10552:SF6">
    <property type="entry name" value="U2 SMALL NUCLEAR RIBONUCLEOPROTEIN A"/>
    <property type="match status" value="1"/>
</dbReference>
<dbReference type="AlphaFoldDB" id="A0A4Z2CWD8"/>
<comment type="subcellular location">
    <subcellularLocation>
        <location evidence="1">Nucleus</location>
    </subcellularLocation>
</comment>
<accession>A0A4Z2CWD8</accession>
<dbReference type="InterPro" id="IPR032675">
    <property type="entry name" value="LRR_dom_sf"/>
</dbReference>
<dbReference type="OrthoDB" id="433501at2759"/>
<dbReference type="PROSITE" id="PS51450">
    <property type="entry name" value="LRR"/>
    <property type="match status" value="1"/>
</dbReference>
<dbReference type="GO" id="GO:0000398">
    <property type="term" value="P:mRNA splicing, via spliceosome"/>
    <property type="evidence" value="ECO:0007669"/>
    <property type="project" value="InterPro"/>
</dbReference>
<evidence type="ECO:0000256" key="6">
    <source>
        <dbReference type="SAM" id="MobiDB-lite"/>
    </source>
</evidence>
<proteinExistence type="inferred from homology"/>
<organism evidence="7 8">
    <name type="scientific">Schistosoma japonicum</name>
    <name type="common">Blood fluke</name>
    <dbReference type="NCBI Taxonomy" id="6182"/>
    <lineage>
        <taxon>Eukaryota</taxon>
        <taxon>Metazoa</taxon>
        <taxon>Spiralia</taxon>
        <taxon>Lophotrochozoa</taxon>
        <taxon>Platyhelminthes</taxon>
        <taxon>Trematoda</taxon>
        <taxon>Digenea</taxon>
        <taxon>Strigeidida</taxon>
        <taxon>Schistosomatoidea</taxon>
        <taxon>Schistosomatidae</taxon>
        <taxon>Schistosoma</taxon>
    </lineage>
</organism>
<comment type="caution">
    <text evidence="7">The sequence shown here is derived from an EMBL/GenBank/DDBJ whole genome shotgun (WGS) entry which is preliminary data.</text>
</comment>
<dbReference type="Pfam" id="PF14580">
    <property type="entry name" value="LRR_9"/>
    <property type="match status" value="1"/>
</dbReference>
<dbReference type="SUPFAM" id="SSF52058">
    <property type="entry name" value="L domain-like"/>
    <property type="match status" value="1"/>
</dbReference>
<dbReference type="Gene3D" id="3.80.10.10">
    <property type="entry name" value="Ribonuclease Inhibitor"/>
    <property type="match status" value="1"/>
</dbReference>
<keyword evidence="8" id="KW-1185">Reference proteome</keyword>
<dbReference type="Proteomes" id="UP000311919">
    <property type="component" value="Unassembled WGS sequence"/>
</dbReference>
<keyword evidence="4" id="KW-0539">Nucleus</keyword>
<name>A0A4Z2CWD8_SCHJA</name>
<dbReference type="InterPro" id="IPR044640">
    <property type="entry name" value="RU2A"/>
</dbReference>
<evidence type="ECO:0000256" key="1">
    <source>
        <dbReference type="ARBA" id="ARBA00004123"/>
    </source>
</evidence>